<organism evidence="2 3">
    <name type="scientific">Araneus ventricosus</name>
    <name type="common">Orbweaver spider</name>
    <name type="synonym">Epeira ventricosa</name>
    <dbReference type="NCBI Taxonomy" id="182803"/>
    <lineage>
        <taxon>Eukaryota</taxon>
        <taxon>Metazoa</taxon>
        <taxon>Ecdysozoa</taxon>
        <taxon>Arthropoda</taxon>
        <taxon>Chelicerata</taxon>
        <taxon>Arachnida</taxon>
        <taxon>Araneae</taxon>
        <taxon>Araneomorphae</taxon>
        <taxon>Entelegynae</taxon>
        <taxon>Araneoidea</taxon>
        <taxon>Araneidae</taxon>
        <taxon>Araneus</taxon>
    </lineage>
</organism>
<feature type="compositionally biased region" description="Polar residues" evidence="1">
    <location>
        <begin position="93"/>
        <end position="114"/>
    </location>
</feature>
<evidence type="ECO:0000256" key="1">
    <source>
        <dbReference type="SAM" id="MobiDB-lite"/>
    </source>
</evidence>
<evidence type="ECO:0000313" key="3">
    <source>
        <dbReference type="Proteomes" id="UP000499080"/>
    </source>
</evidence>
<sequence length="131" mass="14520">MLGKSIANYLSDTSVRREIYVGNPTAINVFRTPKGRSNLVVGSRPWGRELQVRNPIPLKIRRVWDLLHAKSYVVAKRPPVGVAWKFSEGVPAQVSSSSSDRGSKLQGPSQNSPRVASKRGVNITKLKPLFR</sequence>
<dbReference type="Proteomes" id="UP000499080">
    <property type="component" value="Unassembled WGS sequence"/>
</dbReference>
<name>A0A4Y2DNQ1_ARAVE</name>
<comment type="caution">
    <text evidence="2">The sequence shown here is derived from an EMBL/GenBank/DDBJ whole genome shotgun (WGS) entry which is preliminary data.</text>
</comment>
<evidence type="ECO:0000313" key="2">
    <source>
        <dbReference type="EMBL" id="GBM17255.1"/>
    </source>
</evidence>
<dbReference type="AlphaFoldDB" id="A0A4Y2DNQ1"/>
<feature type="region of interest" description="Disordered" evidence="1">
    <location>
        <begin position="92"/>
        <end position="131"/>
    </location>
</feature>
<reference evidence="2 3" key="1">
    <citation type="journal article" date="2019" name="Sci. Rep.">
        <title>Orb-weaving spider Araneus ventricosus genome elucidates the spidroin gene catalogue.</title>
        <authorList>
            <person name="Kono N."/>
            <person name="Nakamura H."/>
            <person name="Ohtoshi R."/>
            <person name="Moran D.A.P."/>
            <person name="Shinohara A."/>
            <person name="Yoshida Y."/>
            <person name="Fujiwara M."/>
            <person name="Mori M."/>
            <person name="Tomita M."/>
            <person name="Arakawa K."/>
        </authorList>
    </citation>
    <scope>NUCLEOTIDE SEQUENCE [LARGE SCALE GENOMIC DNA]</scope>
</reference>
<dbReference type="EMBL" id="BGPR01000385">
    <property type="protein sequence ID" value="GBM17255.1"/>
    <property type="molecule type" value="Genomic_DNA"/>
</dbReference>
<accession>A0A4Y2DNQ1</accession>
<keyword evidence="3" id="KW-1185">Reference proteome</keyword>
<gene>
    <name evidence="2" type="ORF">AVEN_223794_1</name>
</gene>
<protein>
    <submittedName>
        <fullName evidence="2">Uncharacterized protein</fullName>
    </submittedName>
</protein>
<proteinExistence type="predicted"/>